<dbReference type="Proteomes" id="UP000275865">
    <property type="component" value="Unassembled WGS sequence"/>
</dbReference>
<comment type="caution">
    <text evidence="2">The sequence shown here is derived from an EMBL/GenBank/DDBJ whole genome shotgun (WGS) entry which is preliminary data.</text>
</comment>
<dbReference type="GO" id="GO:0003824">
    <property type="term" value="F:catalytic activity"/>
    <property type="evidence" value="ECO:0007669"/>
    <property type="project" value="UniProtKB-ARBA"/>
</dbReference>
<dbReference type="AlphaFoldDB" id="A0A3A9XSN3"/>
<comment type="similarity">
    <text evidence="1">Belongs to the enoyl-CoA hydratase/isomerase family.</text>
</comment>
<dbReference type="InterPro" id="IPR051683">
    <property type="entry name" value="Enoyl-CoA_Hydratase/Isomerase"/>
</dbReference>
<dbReference type="PANTHER" id="PTHR42964:SF1">
    <property type="entry name" value="POLYKETIDE BIOSYNTHESIS ENOYL-COA HYDRATASE PKSH-RELATED"/>
    <property type="match status" value="1"/>
</dbReference>
<sequence length="266" mass="27311">MTSPDALVRVATARGVTTLTLDSPHNRNALSTPLMTQLLAGLADAVADDGVRVVVLDHAGPVFCSGADLKETAAAYASGSVPAGMLGDVLAAVWECPKPVVARVAGPARAGGLGLIAAADLAVCAEEATFAFTEVRIGVIPAVISATVLPRLSPRAAAELYLTGDTFDGRRAAEIGLVTAAVPAEELDGAVERYCDSLVRGAPAALAGAKRLLRRPPATELRAEAAELGALSTGYFLSEEGREGVLAFREKRSPRWVAALEEDSAG</sequence>
<dbReference type="SUPFAM" id="SSF52096">
    <property type="entry name" value="ClpP/crotonase"/>
    <property type="match status" value="1"/>
</dbReference>
<evidence type="ECO:0000256" key="1">
    <source>
        <dbReference type="ARBA" id="ARBA00005254"/>
    </source>
</evidence>
<protein>
    <submittedName>
        <fullName evidence="2">Enoyl-CoA hydratase family protein</fullName>
    </submittedName>
</protein>
<reference evidence="2 3" key="1">
    <citation type="submission" date="2018-09" db="EMBL/GenBank/DDBJ databases">
        <title>Micromonospora sp. nov. MS1-9, isolated from a root of Musa sp.</title>
        <authorList>
            <person name="Kuncharoen N."/>
            <person name="Kudo T."/>
            <person name="Ohkuma M."/>
            <person name="Yuki M."/>
            <person name="Tanasupawat S."/>
        </authorList>
    </citation>
    <scope>NUCLEOTIDE SEQUENCE [LARGE SCALE GENOMIC DNA]</scope>
    <source>
        <strain evidence="2 3">MS1-9</strain>
    </source>
</reference>
<dbReference type="RefSeq" id="WP_120690535.1">
    <property type="nucleotide sequence ID" value="NZ_RAZT01000016.1"/>
</dbReference>
<evidence type="ECO:0000313" key="2">
    <source>
        <dbReference type="EMBL" id="RKN28119.1"/>
    </source>
</evidence>
<dbReference type="Pfam" id="PF00378">
    <property type="entry name" value="ECH_1"/>
    <property type="match status" value="1"/>
</dbReference>
<dbReference type="Gene3D" id="1.10.12.10">
    <property type="entry name" value="Lyase 2-enoyl-coa Hydratase, Chain A, domain 2"/>
    <property type="match status" value="1"/>
</dbReference>
<accession>A0A3A9XSN3</accession>
<name>A0A3A9XSN3_9ACTN</name>
<dbReference type="PANTHER" id="PTHR42964">
    <property type="entry name" value="ENOYL-COA HYDRATASE"/>
    <property type="match status" value="1"/>
</dbReference>
<dbReference type="InterPro" id="IPR001753">
    <property type="entry name" value="Enoyl-CoA_hydra/iso"/>
</dbReference>
<dbReference type="InterPro" id="IPR029045">
    <property type="entry name" value="ClpP/crotonase-like_dom_sf"/>
</dbReference>
<dbReference type="NCBIfam" id="NF005879">
    <property type="entry name" value="PRK07827.1"/>
    <property type="match status" value="1"/>
</dbReference>
<proteinExistence type="inferred from homology"/>
<gene>
    <name evidence="2" type="ORF">D7044_26770</name>
</gene>
<organism evidence="2 3">
    <name type="scientific">Micromonospora musae</name>
    <dbReference type="NCBI Taxonomy" id="1894970"/>
    <lineage>
        <taxon>Bacteria</taxon>
        <taxon>Bacillati</taxon>
        <taxon>Actinomycetota</taxon>
        <taxon>Actinomycetes</taxon>
        <taxon>Micromonosporales</taxon>
        <taxon>Micromonosporaceae</taxon>
        <taxon>Micromonospora</taxon>
    </lineage>
</organism>
<evidence type="ECO:0000313" key="3">
    <source>
        <dbReference type="Proteomes" id="UP000275865"/>
    </source>
</evidence>
<dbReference type="Gene3D" id="3.90.226.10">
    <property type="entry name" value="2-enoyl-CoA Hydratase, Chain A, domain 1"/>
    <property type="match status" value="1"/>
</dbReference>
<dbReference type="CDD" id="cd06558">
    <property type="entry name" value="crotonase-like"/>
    <property type="match status" value="1"/>
</dbReference>
<dbReference type="InterPro" id="IPR014748">
    <property type="entry name" value="Enoyl-CoA_hydra_C"/>
</dbReference>
<dbReference type="EMBL" id="RAZT01000016">
    <property type="protein sequence ID" value="RKN28119.1"/>
    <property type="molecule type" value="Genomic_DNA"/>
</dbReference>